<evidence type="ECO:0000313" key="3">
    <source>
        <dbReference type="EMBL" id="GAT57719.1"/>
    </source>
</evidence>
<protein>
    <submittedName>
        <fullName evidence="3">Uncharacterized protein</fullName>
    </submittedName>
</protein>
<accession>A0ABQ0M334</accession>
<sequence length="224" mass="25179">MDARDLPAFLDPLLEYLAEQLPSPLYSFLINLISHLLALAFAVYSLVAALLSTHPLQWDAQTVLPPLIALLTSYLAVLSLYRTTAWMFRTSFFFVKWGTILGGFIALASWLLAQQDANGLAGRGMVGGIGGLVLSILNGDGQNAAGGRRTRSKPKRTQQRKPKAWESWDRHREWQYQEEQEQAPANEDAFADIMNAAGDWIREGSWWKTKEPTEEDKKAKTRSR</sequence>
<gene>
    <name evidence="3" type="ORF">MCHLO_14228</name>
</gene>
<feature type="transmembrane region" description="Helical" evidence="2">
    <location>
        <begin position="63"/>
        <end position="81"/>
    </location>
</feature>
<organism evidence="3 4">
    <name type="scientific">Mycena chlorophos</name>
    <name type="common">Agaric fungus</name>
    <name type="synonym">Agaricus chlorophos</name>
    <dbReference type="NCBI Taxonomy" id="658473"/>
    <lineage>
        <taxon>Eukaryota</taxon>
        <taxon>Fungi</taxon>
        <taxon>Dikarya</taxon>
        <taxon>Basidiomycota</taxon>
        <taxon>Agaricomycotina</taxon>
        <taxon>Agaricomycetes</taxon>
        <taxon>Agaricomycetidae</taxon>
        <taxon>Agaricales</taxon>
        <taxon>Marasmiineae</taxon>
        <taxon>Mycenaceae</taxon>
        <taxon>Mycena</taxon>
    </lineage>
</organism>
<evidence type="ECO:0000313" key="4">
    <source>
        <dbReference type="Proteomes" id="UP000815677"/>
    </source>
</evidence>
<evidence type="ECO:0000256" key="2">
    <source>
        <dbReference type="SAM" id="Phobius"/>
    </source>
</evidence>
<dbReference type="EMBL" id="DF849506">
    <property type="protein sequence ID" value="GAT57719.1"/>
    <property type="molecule type" value="Genomic_DNA"/>
</dbReference>
<feature type="compositionally biased region" description="Basic and acidic residues" evidence="1">
    <location>
        <begin position="208"/>
        <end position="218"/>
    </location>
</feature>
<feature type="compositionally biased region" description="Basic and acidic residues" evidence="1">
    <location>
        <begin position="163"/>
        <end position="175"/>
    </location>
</feature>
<dbReference type="Proteomes" id="UP000815677">
    <property type="component" value="Unassembled WGS sequence"/>
</dbReference>
<feature type="region of interest" description="Disordered" evidence="1">
    <location>
        <begin position="204"/>
        <end position="224"/>
    </location>
</feature>
<feature type="transmembrane region" description="Helical" evidence="2">
    <location>
        <begin position="25"/>
        <end position="51"/>
    </location>
</feature>
<name>A0ABQ0M334_MYCCL</name>
<feature type="compositionally biased region" description="Basic residues" evidence="1">
    <location>
        <begin position="148"/>
        <end position="162"/>
    </location>
</feature>
<proteinExistence type="predicted"/>
<keyword evidence="2" id="KW-0812">Transmembrane</keyword>
<evidence type="ECO:0000256" key="1">
    <source>
        <dbReference type="SAM" id="MobiDB-lite"/>
    </source>
</evidence>
<reference evidence="3" key="1">
    <citation type="submission" date="2014-09" db="EMBL/GenBank/DDBJ databases">
        <title>Genome sequence of the luminous mushroom Mycena chlorophos for searching fungal bioluminescence genes.</title>
        <authorList>
            <person name="Tanaka Y."/>
            <person name="Kasuga D."/>
            <person name="Oba Y."/>
            <person name="Hase S."/>
            <person name="Sato K."/>
            <person name="Oba Y."/>
            <person name="Sakakibara Y."/>
        </authorList>
    </citation>
    <scope>NUCLEOTIDE SEQUENCE</scope>
</reference>
<keyword evidence="2" id="KW-0472">Membrane</keyword>
<keyword evidence="2" id="KW-1133">Transmembrane helix</keyword>
<feature type="transmembrane region" description="Helical" evidence="2">
    <location>
        <begin position="93"/>
        <end position="113"/>
    </location>
</feature>
<feature type="region of interest" description="Disordered" evidence="1">
    <location>
        <begin position="142"/>
        <end position="185"/>
    </location>
</feature>
<keyword evidence="4" id="KW-1185">Reference proteome</keyword>